<organism evidence="2 3">
    <name type="scientific">Hyphobacterium marinum</name>
    <dbReference type="NCBI Taxonomy" id="3116574"/>
    <lineage>
        <taxon>Bacteria</taxon>
        <taxon>Pseudomonadati</taxon>
        <taxon>Pseudomonadota</taxon>
        <taxon>Alphaproteobacteria</taxon>
        <taxon>Maricaulales</taxon>
        <taxon>Maricaulaceae</taxon>
        <taxon>Hyphobacterium</taxon>
    </lineage>
</organism>
<accession>A0ABU7LZ10</accession>
<keyword evidence="1" id="KW-1133">Transmembrane helix</keyword>
<gene>
    <name evidence="2" type="ORF">V0U35_08900</name>
</gene>
<reference evidence="2 3" key="1">
    <citation type="submission" date="2024-01" db="EMBL/GenBank/DDBJ databases">
        <title>Hyphobacterium bacterium isolated from marine sediment.</title>
        <authorList>
            <person name="Zhao S."/>
        </authorList>
    </citation>
    <scope>NUCLEOTIDE SEQUENCE [LARGE SCALE GENOMIC DNA]</scope>
    <source>
        <strain evidence="2 3">Y60-23</strain>
    </source>
</reference>
<keyword evidence="1" id="KW-0472">Membrane</keyword>
<dbReference type="EMBL" id="JAZDRO010000003">
    <property type="protein sequence ID" value="MEE2566796.1"/>
    <property type="molecule type" value="Genomic_DNA"/>
</dbReference>
<keyword evidence="1" id="KW-0812">Transmembrane</keyword>
<sequence>MREEVEKTEARQGERKRWQEHVLLWSTLGGAAILAVAVAIFVGTTG</sequence>
<protein>
    <submittedName>
        <fullName evidence="2">Uncharacterized protein</fullName>
    </submittedName>
</protein>
<proteinExistence type="predicted"/>
<evidence type="ECO:0000313" key="3">
    <source>
        <dbReference type="Proteomes" id="UP001310692"/>
    </source>
</evidence>
<keyword evidence="3" id="KW-1185">Reference proteome</keyword>
<evidence type="ECO:0000313" key="2">
    <source>
        <dbReference type="EMBL" id="MEE2566796.1"/>
    </source>
</evidence>
<dbReference type="Proteomes" id="UP001310692">
    <property type="component" value="Unassembled WGS sequence"/>
</dbReference>
<feature type="transmembrane region" description="Helical" evidence="1">
    <location>
        <begin position="21"/>
        <end position="42"/>
    </location>
</feature>
<evidence type="ECO:0000256" key="1">
    <source>
        <dbReference type="SAM" id="Phobius"/>
    </source>
</evidence>
<name>A0ABU7LZ10_9PROT</name>
<dbReference type="RefSeq" id="WP_330196346.1">
    <property type="nucleotide sequence ID" value="NZ_JAZDRO010000003.1"/>
</dbReference>
<comment type="caution">
    <text evidence="2">The sequence shown here is derived from an EMBL/GenBank/DDBJ whole genome shotgun (WGS) entry which is preliminary data.</text>
</comment>